<dbReference type="Gene3D" id="2.60.120.10">
    <property type="entry name" value="Jelly Rolls"/>
    <property type="match status" value="1"/>
</dbReference>
<dbReference type="RefSeq" id="WP_068776350.1">
    <property type="nucleotide sequence ID" value="NZ_RHLK01000002.1"/>
</dbReference>
<organism evidence="2 3">
    <name type="scientific">Paenibacillus lutrae</name>
    <dbReference type="NCBI Taxonomy" id="2078573"/>
    <lineage>
        <taxon>Bacteria</taxon>
        <taxon>Bacillati</taxon>
        <taxon>Bacillota</taxon>
        <taxon>Bacilli</taxon>
        <taxon>Bacillales</taxon>
        <taxon>Paenibacillaceae</taxon>
        <taxon>Paenibacillus</taxon>
    </lineage>
</organism>
<evidence type="ECO:0000313" key="3">
    <source>
        <dbReference type="Proteomes" id="UP000490800"/>
    </source>
</evidence>
<dbReference type="InterPro" id="IPR011051">
    <property type="entry name" value="RmlC_Cupin_sf"/>
</dbReference>
<proteinExistence type="predicted"/>
<keyword evidence="3" id="KW-1185">Reference proteome</keyword>
<dbReference type="AlphaFoldDB" id="A0A7X3JYG1"/>
<protein>
    <submittedName>
        <fullName evidence="2">Cupin domain-containing protein</fullName>
    </submittedName>
</protein>
<dbReference type="InterPro" id="IPR025979">
    <property type="entry name" value="ChrR-like_cupin_dom"/>
</dbReference>
<dbReference type="EMBL" id="RHLK01000002">
    <property type="protein sequence ID" value="MVO98880.1"/>
    <property type="molecule type" value="Genomic_DNA"/>
</dbReference>
<comment type="caution">
    <text evidence="2">The sequence shown here is derived from an EMBL/GenBank/DDBJ whole genome shotgun (WGS) entry which is preliminary data.</text>
</comment>
<reference evidence="2 3" key="1">
    <citation type="journal article" date="2019" name="Microorganisms">
        <title>Paenibacillus lutrae sp. nov., A Chitinolytic Species Isolated from A River Otter in Castril Natural Park, Granada, Spain.</title>
        <authorList>
            <person name="Rodriguez M."/>
            <person name="Reina J.C."/>
            <person name="Bejar V."/>
            <person name="Llamas I."/>
        </authorList>
    </citation>
    <scope>NUCLEOTIDE SEQUENCE [LARGE SCALE GENOMIC DNA]</scope>
    <source>
        <strain evidence="2 3">N10</strain>
    </source>
</reference>
<dbReference type="Proteomes" id="UP000490800">
    <property type="component" value="Unassembled WGS sequence"/>
</dbReference>
<dbReference type="SUPFAM" id="SSF51182">
    <property type="entry name" value="RmlC-like cupins"/>
    <property type="match status" value="1"/>
</dbReference>
<gene>
    <name evidence="2" type="ORF">EDM21_04995</name>
</gene>
<sequence>MDNVNKHKLIKWDEMKWEPGIYENTEMSYLYEDEQGRLCFLVKLHPGSFIPMHDHPRREFAYLIKGDLILNEDEVMKEGDFLTAGLAESHDVRTENGALLYVFIDYHVIRQQIVEIEATS</sequence>
<name>A0A7X3JYG1_9BACL</name>
<feature type="domain" description="ChrR-like cupin" evidence="1">
    <location>
        <begin position="6"/>
        <end position="103"/>
    </location>
</feature>
<accession>A0A7X3JYG1</accession>
<dbReference type="OrthoDB" id="2596317at2"/>
<evidence type="ECO:0000259" key="1">
    <source>
        <dbReference type="Pfam" id="PF12973"/>
    </source>
</evidence>
<dbReference type="Pfam" id="PF12973">
    <property type="entry name" value="Cupin_7"/>
    <property type="match status" value="1"/>
</dbReference>
<evidence type="ECO:0000313" key="2">
    <source>
        <dbReference type="EMBL" id="MVO98880.1"/>
    </source>
</evidence>
<dbReference type="InterPro" id="IPR014710">
    <property type="entry name" value="RmlC-like_jellyroll"/>
</dbReference>